<dbReference type="AlphaFoldDB" id="A0A1N7LBE5"/>
<dbReference type="RefSeq" id="WP_076446090.1">
    <property type="nucleotide sequence ID" value="NZ_FTOQ01000002.1"/>
</dbReference>
<keyword evidence="4" id="KW-1185">Reference proteome</keyword>
<dbReference type="OrthoDB" id="9256030at2"/>
<feature type="transmembrane region" description="Helical" evidence="2">
    <location>
        <begin position="158"/>
        <end position="179"/>
    </location>
</feature>
<evidence type="ECO:0000256" key="1">
    <source>
        <dbReference type="SAM" id="MobiDB-lite"/>
    </source>
</evidence>
<proteinExistence type="predicted"/>
<dbReference type="STRING" id="633194.SAMN05421759_102545"/>
<reference evidence="4" key="1">
    <citation type="submission" date="2017-01" db="EMBL/GenBank/DDBJ databases">
        <authorList>
            <person name="Varghese N."/>
            <person name="Submissions S."/>
        </authorList>
    </citation>
    <scope>NUCLEOTIDE SEQUENCE [LARGE SCALE GENOMIC DNA]</scope>
    <source>
        <strain evidence="4">DSM 29430</strain>
    </source>
</reference>
<evidence type="ECO:0000256" key="2">
    <source>
        <dbReference type="SAM" id="Phobius"/>
    </source>
</evidence>
<protein>
    <submittedName>
        <fullName evidence="3">Uncharacterized protein</fullName>
    </submittedName>
</protein>
<evidence type="ECO:0000313" key="4">
    <source>
        <dbReference type="Proteomes" id="UP000186684"/>
    </source>
</evidence>
<keyword evidence="2" id="KW-0472">Membrane</keyword>
<organism evidence="3 4">
    <name type="scientific">Roseivivax lentus</name>
    <dbReference type="NCBI Taxonomy" id="633194"/>
    <lineage>
        <taxon>Bacteria</taxon>
        <taxon>Pseudomonadati</taxon>
        <taxon>Pseudomonadota</taxon>
        <taxon>Alphaproteobacteria</taxon>
        <taxon>Rhodobacterales</taxon>
        <taxon>Roseobacteraceae</taxon>
        <taxon>Roseivivax</taxon>
    </lineage>
</organism>
<feature type="transmembrane region" description="Helical" evidence="2">
    <location>
        <begin position="124"/>
        <end position="146"/>
    </location>
</feature>
<keyword evidence="2" id="KW-1133">Transmembrane helix</keyword>
<dbReference type="Proteomes" id="UP000186684">
    <property type="component" value="Unassembled WGS sequence"/>
</dbReference>
<feature type="region of interest" description="Disordered" evidence="1">
    <location>
        <begin position="193"/>
        <end position="223"/>
    </location>
</feature>
<feature type="compositionally biased region" description="Polar residues" evidence="1">
    <location>
        <begin position="193"/>
        <end position="204"/>
    </location>
</feature>
<sequence length="223" mass="23832">MKHSFSAWLTSTRDADLTELRAVVQNAPAEWEDVETLPQAQARIEALAGVDDQTRRARQMDLARAFLSFEKARARPRGVGLLSFGPSVFALMAIVLGVISFGIFSKTEPTLLDQLSDTETARGLITFIFALGVMSLALIIVSASFISDGSRPHAFDRAKEVFTSLVAILGTILGFYFGVGEAERLEEAQANAAQSSLVAPNAPQTGIVAPDPAPMPDPAPGTE</sequence>
<keyword evidence="2" id="KW-0812">Transmembrane</keyword>
<feature type="transmembrane region" description="Helical" evidence="2">
    <location>
        <begin position="79"/>
        <end position="104"/>
    </location>
</feature>
<gene>
    <name evidence="3" type="ORF">SAMN05421759_102545</name>
</gene>
<name>A0A1N7LBE5_9RHOB</name>
<accession>A0A1N7LBE5</accession>
<dbReference type="EMBL" id="FTOQ01000002">
    <property type="protein sequence ID" value="SIS71117.1"/>
    <property type="molecule type" value="Genomic_DNA"/>
</dbReference>
<evidence type="ECO:0000313" key="3">
    <source>
        <dbReference type="EMBL" id="SIS71117.1"/>
    </source>
</evidence>
<feature type="compositionally biased region" description="Pro residues" evidence="1">
    <location>
        <begin position="211"/>
        <end position="223"/>
    </location>
</feature>